<dbReference type="Gene3D" id="1.10.510.10">
    <property type="entry name" value="Transferase(Phosphotransferase) domain 1"/>
    <property type="match status" value="1"/>
</dbReference>
<keyword evidence="4" id="KW-0547">Nucleotide-binding</keyword>
<evidence type="ECO:0000256" key="5">
    <source>
        <dbReference type="ARBA" id="ARBA00022777"/>
    </source>
</evidence>
<dbReference type="InterPro" id="IPR011009">
    <property type="entry name" value="Kinase-like_dom_sf"/>
</dbReference>
<dbReference type="PROSITE" id="PS50011">
    <property type="entry name" value="PROTEIN_KINASE_DOM"/>
    <property type="match status" value="1"/>
</dbReference>
<dbReference type="InterPro" id="IPR008972">
    <property type="entry name" value="Cupredoxin"/>
</dbReference>
<accession>A0ABD1W0B9</accession>
<dbReference type="SUPFAM" id="SSF49503">
    <property type="entry name" value="Cupredoxins"/>
    <property type="match status" value="1"/>
</dbReference>
<dbReference type="GO" id="GO:0005524">
    <property type="term" value="F:ATP binding"/>
    <property type="evidence" value="ECO:0007669"/>
    <property type="project" value="UniProtKB-KW"/>
</dbReference>
<dbReference type="Proteomes" id="UP001604336">
    <property type="component" value="Unassembled WGS sequence"/>
</dbReference>
<dbReference type="Gene3D" id="2.60.40.420">
    <property type="entry name" value="Cupredoxins - blue copper proteins"/>
    <property type="match status" value="1"/>
</dbReference>
<sequence length="213" mass="23568">MCGHLPAPLLLCCISFLASFYTNWASQHVFRSGDILVFNFTTGAHDVAKVTKAAYDGCTSNNPISLITLGPTNVTLDSTGEAYYICTLRRFRLISGFYFYFLVNPHTHQLKLCDLGSAKVLVKVEPNVSYICSRYYRAPELIFGATEYTAAIDIWSTGCVMAELLLGQPLFPGESGVDRLVEIIKVIPQVPRVSLLFSQTSYLSGEYGKLLKV</sequence>
<keyword evidence="6" id="KW-0067">ATP-binding</keyword>
<comment type="caution">
    <text evidence="10">The sequence shown here is derived from an EMBL/GenBank/DDBJ whole genome shotgun (WGS) entry which is preliminary data.</text>
</comment>
<gene>
    <name evidence="10" type="ORF">Adt_03924</name>
</gene>
<keyword evidence="3" id="KW-0808">Transferase</keyword>
<evidence type="ECO:0000256" key="4">
    <source>
        <dbReference type="ARBA" id="ARBA00022741"/>
    </source>
</evidence>
<evidence type="ECO:0000313" key="10">
    <source>
        <dbReference type="EMBL" id="KAL2542946.1"/>
    </source>
</evidence>
<name>A0ABD1W0B9_9LAMI</name>
<dbReference type="PANTHER" id="PTHR24057">
    <property type="entry name" value="GLYCOGEN SYNTHASE KINASE-3 ALPHA"/>
    <property type="match status" value="1"/>
</dbReference>
<dbReference type="Pfam" id="PF02298">
    <property type="entry name" value="Cu_bind_like"/>
    <property type="match status" value="1"/>
</dbReference>
<dbReference type="InterPro" id="IPR003245">
    <property type="entry name" value="Phytocyanin_dom"/>
</dbReference>
<feature type="chain" id="PRO_5044799443" evidence="7">
    <location>
        <begin position="26"/>
        <end position="213"/>
    </location>
</feature>
<evidence type="ECO:0000259" key="9">
    <source>
        <dbReference type="PROSITE" id="PS51485"/>
    </source>
</evidence>
<dbReference type="SUPFAM" id="SSF56112">
    <property type="entry name" value="Protein kinase-like (PK-like)"/>
    <property type="match status" value="1"/>
</dbReference>
<evidence type="ECO:0000256" key="7">
    <source>
        <dbReference type="SAM" id="SignalP"/>
    </source>
</evidence>
<evidence type="ECO:0000256" key="3">
    <source>
        <dbReference type="ARBA" id="ARBA00022679"/>
    </source>
</evidence>
<dbReference type="InterPro" id="IPR050591">
    <property type="entry name" value="GSK-3"/>
</dbReference>
<evidence type="ECO:0000256" key="2">
    <source>
        <dbReference type="ARBA" id="ARBA00022527"/>
    </source>
</evidence>
<dbReference type="GO" id="GO:0004674">
    <property type="term" value="F:protein serine/threonine kinase activity"/>
    <property type="evidence" value="ECO:0007669"/>
    <property type="project" value="UniProtKB-KW"/>
</dbReference>
<proteinExistence type="inferred from homology"/>
<keyword evidence="7" id="KW-0732">Signal</keyword>
<feature type="signal peptide" evidence="7">
    <location>
        <begin position="1"/>
        <end position="25"/>
    </location>
</feature>
<dbReference type="PROSITE" id="PS51485">
    <property type="entry name" value="PHYTOCYANIN"/>
    <property type="match status" value="1"/>
</dbReference>
<dbReference type="Pfam" id="PF00069">
    <property type="entry name" value="Pkinase"/>
    <property type="match status" value="1"/>
</dbReference>
<dbReference type="AlphaFoldDB" id="A0ABD1W0B9"/>
<evidence type="ECO:0000259" key="8">
    <source>
        <dbReference type="PROSITE" id="PS50011"/>
    </source>
</evidence>
<dbReference type="PANTHER" id="PTHR24057:SF40">
    <property type="entry name" value="SHAGGY-RELATED PROTEIN KINASE DELTA-RELATED"/>
    <property type="match status" value="1"/>
</dbReference>
<keyword evidence="2 10" id="KW-0723">Serine/threonine-protein kinase</keyword>
<dbReference type="EMBL" id="JBFOLK010000001">
    <property type="protein sequence ID" value="KAL2542946.1"/>
    <property type="molecule type" value="Genomic_DNA"/>
</dbReference>
<feature type="domain" description="Protein kinase" evidence="8">
    <location>
        <begin position="1"/>
        <end position="213"/>
    </location>
</feature>
<reference evidence="11" key="1">
    <citation type="submission" date="2024-07" db="EMBL/GenBank/DDBJ databases">
        <title>Two chromosome-level genome assemblies of Korean endemic species Abeliophyllum distichum and Forsythia ovata (Oleaceae).</title>
        <authorList>
            <person name="Jang H."/>
        </authorList>
    </citation>
    <scope>NUCLEOTIDE SEQUENCE [LARGE SCALE GENOMIC DNA]</scope>
</reference>
<feature type="domain" description="Phytocyanin" evidence="9">
    <location>
        <begin position="1"/>
        <end position="126"/>
    </location>
</feature>
<evidence type="ECO:0000256" key="1">
    <source>
        <dbReference type="ARBA" id="ARBA00005527"/>
    </source>
</evidence>
<organism evidence="10 11">
    <name type="scientific">Abeliophyllum distichum</name>
    <dbReference type="NCBI Taxonomy" id="126358"/>
    <lineage>
        <taxon>Eukaryota</taxon>
        <taxon>Viridiplantae</taxon>
        <taxon>Streptophyta</taxon>
        <taxon>Embryophyta</taxon>
        <taxon>Tracheophyta</taxon>
        <taxon>Spermatophyta</taxon>
        <taxon>Magnoliopsida</taxon>
        <taxon>eudicotyledons</taxon>
        <taxon>Gunneridae</taxon>
        <taxon>Pentapetalae</taxon>
        <taxon>asterids</taxon>
        <taxon>lamiids</taxon>
        <taxon>Lamiales</taxon>
        <taxon>Oleaceae</taxon>
        <taxon>Forsythieae</taxon>
        <taxon>Abeliophyllum</taxon>
    </lineage>
</organism>
<dbReference type="SMART" id="SM00220">
    <property type="entry name" value="S_TKc"/>
    <property type="match status" value="1"/>
</dbReference>
<dbReference type="InterPro" id="IPR000719">
    <property type="entry name" value="Prot_kinase_dom"/>
</dbReference>
<keyword evidence="11" id="KW-1185">Reference proteome</keyword>
<evidence type="ECO:0000256" key="6">
    <source>
        <dbReference type="ARBA" id="ARBA00022840"/>
    </source>
</evidence>
<keyword evidence="5 10" id="KW-0418">Kinase</keyword>
<evidence type="ECO:0000313" key="11">
    <source>
        <dbReference type="Proteomes" id="UP001604336"/>
    </source>
</evidence>
<protein>
    <submittedName>
        <fullName evidence="10">Non-specific serine/threonine protein kinase</fullName>
    </submittedName>
</protein>
<comment type="similarity">
    <text evidence="1">Belongs to the protein kinase superfamily. CMGC Ser/Thr protein kinase family. GSK-3 subfamily.</text>
</comment>